<keyword evidence="2" id="KW-1185">Reference proteome</keyword>
<reference evidence="1 2" key="1">
    <citation type="journal article" date="2023" name="Arcadia Sci">
        <title>De novo assembly of a long-read Amblyomma americanum tick genome.</title>
        <authorList>
            <person name="Chou S."/>
            <person name="Poskanzer K.E."/>
            <person name="Rollins M."/>
            <person name="Thuy-Boun P.S."/>
        </authorList>
    </citation>
    <scope>NUCLEOTIDE SEQUENCE [LARGE SCALE GENOMIC DNA]</scope>
    <source>
        <strain evidence="1">F_SG_1</strain>
        <tissue evidence="1">Salivary glands</tissue>
    </source>
</reference>
<name>A0AAQ4DNL0_AMBAM</name>
<evidence type="ECO:0000313" key="2">
    <source>
        <dbReference type="Proteomes" id="UP001321473"/>
    </source>
</evidence>
<comment type="caution">
    <text evidence="1">The sequence shown here is derived from an EMBL/GenBank/DDBJ whole genome shotgun (WGS) entry which is preliminary data.</text>
</comment>
<gene>
    <name evidence="1" type="ORF">V5799_033342</name>
</gene>
<sequence>MPPSLAPSKRRNTSKAPNQLQAEEVKFQWTADNSALGSAGVEAQVLVVICEKGTKISCSKILASTKAALTPAGPQTPEPVKCDTLEWSPSAPADYEKKDALTATISVVPKDATLTCSVKAQVKIVELYAVVAKFKDGEITKVSDILKGTFSGFVPSDGLNEAPCAASNEKYVKGTQPLQADEVKFQWTADNSALGSAGVEAQVLVVICEKGTKISCSKILASTKAALTPAGPQTPEPVKCDTLEWSPSAPADYEKKDALTATISVVPKDATLTCSVKAQVKIVELYAVVAKFKDGEITKVSDILKGTFSGFVPSDGLKEAPCAASNEKYVKGTQPLQAEEVKFQWTADNSALGSAGVEAQVLVVICEKGTKISCSKILASTKAALTPAGPQTPEPVKCDTLEWSPSAPADYEKKDALTATISVVPKDATLTCSVKAQVKIVELYAVVAKYKDGEITKVSDILKGTFSGFVPSDGLSEAPCAASNEKYVKGTQPLQAEEVKFQWTADNSALGSAGVEAQVLVVICEKGTKISCSKILASTKAALTPAGPQTPEPVKCDTLEWSPSAPADYEKKDALTATISVVPKDATLTCSVKAQVKIVELYAVVAKFKDGEITKVSDILKGTFSGFVPSDGLKEAPCAASNEKYVKGTQPLQAEEVKFQWTADNSALGSAGVEAQVLVVICEKGTKISCSKILASTKAALTPAGPQTPEPVKCDTLEWSPSAPADYEKKDALTATISVVPKDATLTCSVKAQVKIVELYAVVAKFKDGEITKVSDILKGTFSGFVPSDGLKEAPCTASNEKYVKGTQQLQAEEIKFQWTADNSALGSAGVEAQVLVVICEKGTKISCSKILASTKAALTPAGPQTPEPVKCDTLEWSPSTPADYEKKDALTATISVVPKDATLTCSVKAQVKIVELYAVVAKYKDGEITKVSDILKGTFSGFVPNDGLNEAPCAASNEKYVKGTQPLQAEEVKFQWTADNSALGSAGVEAQVLVVICEKRTKISCSKILASTKAALTPAGPQTPEPVKCDTLEWSPSTPADYEKKDALTATISVVPKDATLTCSVKAQVKIVELYAVVAKYKDGEITKVSDILKGTFSGFVPSDGLSEAPCAASNEKYVKGTQPLQAEEVKFQWTADNSALGSAGVEAQVLVVICEKGTKISCSKILASTKAALTPAGPQTPEPVKCDTLEWSPSAPADYEKKDALTATISVVPKDATLTCSVKAQVKIVELYAVVAKYKDGEITKVSGILKGTFSGFVPSDGLSEAPCAASNEKYVKGTQPLQAEEVKFQWTADNSALGSAGVEAQVLVVICEKGTKISCSKILASTKAALTPAGPQTPEPVKCDTLEWSPSAPADYEKKDALTATISVVPKDATLTCSVKAQVKIVELYAVVAKYKDGEITKVSGILKGTFSGFVPSDGLSEAPCAASNEKYVKGTQPLQAEEVKFQWTADNSALGSAGVEAQVLVVICEKGTKISCSKILASTKAALTPAGPQTPEPVKCDTLEWSPSAPADYEKKDALTATISVVPKDATLTCSVKAQVKIVELYAVVAKYKDGEITKVSGILKGTFSGFVPSDGLNEAPCAASNEKYVKGTQPLQAEEVKFQWTADNSALGSAGVEAQVLVVICEKGTKISCSKILASTKAALTPAGPQTPEPVKCDTLEWSPSAPADYEKKDALTATISVVPKDATLTCSVKAQVKIVELYAVVAKYKDGEITKVSGILKGTFSGFVPSDGLSEAPCAASNEKYVKGTQPLQAEEVKFQWTADNSALGSAGVEAQVLVVICEKGTKISCSKILASTKAALTPAGPQTPEPVKCDTLEWSPSAPADYEKKDALTATISVVPKDATLTCSVKAQVKIVELYAVVAKYKDGEITKVSGILKGTFSGFVPSDGLSEAPCAASNEKYVKGTQPLQAEEVKFQWTADNSALGSAGVEAQVLVVICEKGTKISCSKILASTKAALTPAGPQTPEPVKCDTLEWSPSAPADYEKKDALTATISVVPKDATLTCSVKAQVKIVELYAVVAKFKDGEITKVSDILKGTFSGFVPSDGLNEAPCAASNEKYVKGTQPLQAEEVKFQWTADNSALGSAGVEAQVLVVICEKGTKISCSKILASTKAALTPAGPQTPEPVKCDTLEWSPSAPADYEKKDALTATISVVPKDATLTCSVKAQVKIVELYAVVAKFKDGEITKVSDILKGTFSGFVPSDGLNEAPCAASNEKYVKGTQPLQAEEVKFQWTADNSALGSAGVEAQVLVVICEKGTKISCSKILASTKAALTPAGPQTPEPVKCDTLEWSPSAPADYEKKDALTATISVVPKDATLTCSVKAQVKIVELYAVVAKFKDGEITKVSDILKGTFSGFVPSDGLNEAPCAASNEKYVKGTQPLQAEEVKFQWTADNSALGSAGVEAQVLVVICEKGTKISCSKILASTKAALTPAGPQTPEPVKCDTLEWSPSAPADYEKKDALTATISVVPKDATLTCSVKAQVKIVELYAVVAKYKDGEITKVSGILKGTFSGFVPSDGLNEAPCAASNEKYVKGTQPLQAEEVKFQWTADNSALGSAGVEAQVLVVICEKGTKISCSKILASTKAALTPAGPQTPEPVKCDTLEWSPSAPADYEKKDALTATISVVPKDATLTCSVKAQVKIVELYAVVAKFKDGEITKVSDILKGTFSGFVPSDGLNEAPCAASNEKYVKGTQPLQAEEVKFQWTADNSALGSAGVEAQVLVVICEKGTKISCSKILASTKAALTPAGPQTPEPVKCDTLEWSPSAPADYEKKDALTATISVVPKDATLTCSVKAQVKIVELYAVVAKFKDGEITKVSDILKGTFSGFVPSDGLKEAPCAASNEKYVKGTQQLQAEEIKFQWTADNSALGSAGVEAQVLVVICEKGTKISCSKILASTKAALTPAGPQTPEPVKCDTLEWSPSAPADYEKKDALTATISVVPKDATLTCSVKAQVKIVELYAVVAKFKDGEITKVSDILKGTFSGFVPSDGLNEAPCAASNEKYVKGTQPLQAEEVKFQWTADNSALGSAGVEAQVLVVICEKGTKISCSKILASTKAALTPAGPQTPEPVKCDTLEWSPSAPADYEKKDALTATISVVPKDATLTCSVKAQVKIVELYAVVAKFKDGEITKVSDILKGTFSGFVPNDGLNEAPCAASNEKYVKGTQPLQAEEVKFQWTADNSALGSAGVEAQVLVVICEKAAKITCSKILSSTKAALPSAPVQSTEPVKCHNLDWVPRPNYVQDPSPRKAK</sequence>
<evidence type="ECO:0000313" key="1">
    <source>
        <dbReference type="EMBL" id="KAK8764050.1"/>
    </source>
</evidence>
<proteinExistence type="predicted"/>
<protein>
    <submittedName>
        <fullName evidence="1">Uncharacterized protein</fullName>
    </submittedName>
</protein>
<organism evidence="1 2">
    <name type="scientific">Amblyomma americanum</name>
    <name type="common">Lone star tick</name>
    <dbReference type="NCBI Taxonomy" id="6943"/>
    <lineage>
        <taxon>Eukaryota</taxon>
        <taxon>Metazoa</taxon>
        <taxon>Ecdysozoa</taxon>
        <taxon>Arthropoda</taxon>
        <taxon>Chelicerata</taxon>
        <taxon>Arachnida</taxon>
        <taxon>Acari</taxon>
        <taxon>Parasitiformes</taxon>
        <taxon>Ixodida</taxon>
        <taxon>Ixodoidea</taxon>
        <taxon>Ixodidae</taxon>
        <taxon>Amblyomminae</taxon>
        <taxon>Amblyomma</taxon>
    </lineage>
</organism>
<dbReference type="EMBL" id="JARKHS020028738">
    <property type="protein sequence ID" value="KAK8764050.1"/>
    <property type="molecule type" value="Genomic_DNA"/>
</dbReference>
<dbReference type="Proteomes" id="UP001321473">
    <property type="component" value="Unassembled WGS sequence"/>
</dbReference>
<accession>A0AAQ4DNL0</accession>